<proteinExistence type="predicted"/>
<sequence>MNKLSSLLSLSFATFFLFSCEKEEIEPNINAEVVSESRGTYCNEYSYFNKVSGPVSFGSARGGVLLVGFQEGLSMEARHQILSRYSQFKSIDGEIFMDSGVITRVNLTPWSTCSDVERLMERLKREGAVSFAYPFFEPQTTDPTEAWVGSSNEFMVSIEGNGTYEQLEQLMARTNTKLVFSFSDDIHLLRADKFSTGNVLTICSIFNQQSFITVAEPNLVYHIPDGTTPVSEVPVGTSKTRGKGMFKRFKK</sequence>
<protein>
    <recommendedName>
        <fullName evidence="3">SPOR domain-containing protein</fullName>
    </recommendedName>
</protein>
<organism evidence="1 2">
    <name type="scientific">Rufibacter sediminis</name>
    <dbReference type="NCBI Taxonomy" id="2762756"/>
    <lineage>
        <taxon>Bacteria</taxon>
        <taxon>Pseudomonadati</taxon>
        <taxon>Bacteroidota</taxon>
        <taxon>Cytophagia</taxon>
        <taxon>Cytophagales</taxon>
        <taxon>Hymenobacteraceae</taxon>
        <taxon>Rufibacter</taxon>
    </lineage>
</organism>
<dbReference type="RefSeq" id="WP_186631278.1">
    <property type="nucleotide sequence ID" value="NZ_JACOAF010000001.1"/>
</dbReference>
<dbReference type="PROSITE" id="PS51257">
    <property type="entry name" value="PROKAR_LIPOPROTEIN"/>
    <property type="match status" value="1"/>
</dbReference>
<evidence type="ECO:0008006" key="3">
    <source>
        <dbReference type="Google" id="ProtNLM"/>
    </source>
</evidence>
<evidence type="ECO:0000313" key="2">
    <source>
        <dbReference type="Proteomes" id="UP000659698"/>
    </source>
</evidence>
<dbReference type="Proteomes" id="UP000659698">
    <property type="component" value="Unassembled WGS sequence"/>
</dbReference>
<dbReference type="EMBL" id="JACOAF010000001">
    <property type="protein sequence ID" value="MBC3538164.1"/>
    <property type="molecule type" value="Genomic_DNA"/>
</dbReference>
<keyword evidence="2" id="KW-1185">Reference proteome</keyword>
<gene>
    <name evidence="1" type="ORF">H7U12_00640</name>
</gene>
<name>A0ABR6VMQ8_9BACT</name>
<comment type="caution">
    <text evidence="1">The sequence shown here is derived from an EMBL/GenBank/DDBJ whole genome shotgun (WGS) entry which is preliminary data.</text>
</comment>
<reference evidence="1 2" key="1">
    <citation type="journal article" date="2019" name="Int. J. Syst. Evol. Microbiol.">
        <title>Rufibacter sediminis sp. nov., isolated from freshwater lake sediment.</title>
        <authorList>
            <person name="Qu J.H."/>
            <person name="Zhang L.J."/>
            <person name="Fu Y.H."/>
            <person name="Li H.F."/>
        </authorList>
    </citation>
    <scope>NUCLEOTIDE SEQUENCE [LARGE SCALE GENOMIC DNA]</scope>
    <source>
        <strain evidence="1 2">H-1</strain>
    </source>
</reference>
<evidence type="ECO:0000313" key="1">
    <source>
        <dbReference type="EMBL" id="MBC3538164.1"/>
    </source>
</evidence>
<accession>A0ABR6VMQ8</accession>